<sequence>MDGPDTTDMVATRRLRRVAVIAGITLDVLIVVAAGIYVGVFVIVSPMMG</sequence>
<protein>
    <submittedName>
        <fullName evidence="2">Uncharacterized protein</fullName>
    </submittedName>
</protein>
<dbReference type="GeneID" id="91489798"/>
<evidence type="ECO:0000256" key="1">
    <source>
        <dbReference type="SAM" id="Phobius"/>
    </source>
</evidence>
<feature type="transmembrane region" description="Helical" evidence="1">
    <location>
        <begin position="18"/>
        <end position="44"/>
    </location>
</feature>
<dbReference type="KEGG" id="mav:MAV_4259"/>
<proteinExistence type="predicted"/>
<keyword evidence="1" id="KW-1133">Transmembrane helix</keyword>
<keyword evidence="1" id="KW-0472">Membrane</keyword>
<name>A0A0H2ZSA6_MYCA1</name>
<dbReference type="Proteomes" id="UP000001574">
    <property type="component" value="Chromosome"/>
</dbReference>
<keyword evidence="1" id="KW-0812">Transmembrane</keyword>
<evidence type="ECO:0000313" key="3">
    <source>
        <dbReference type="Proteomes" id="UP000001574"/>
    </source>
</evidence>
<evidence type="ECO:0000313" key="2">
    <source>
        <dbReference type="EMBL" id="ABK65261.1"/>
    </source>
</evidence>
<accession>A0A0H2ZSA6</accession>
<dbReference type="EMBL" id="CP000479">
    <property type="protein sequence ID" value="ABK65261.1"/>
    <property type="molecule type" value="Genomic_DNA"/>
</dbReference>
<dbReference type="AlphaFoldDB" id="A0A0H2ZSA6"/>
<organism evidence="2 3">
    <name type="scientific">Mycobacterium avium (strain 104)</name>
    <dbReference type="NCBI Taxonomy" id="243243"/>
    <lineage>
        <taxon>Bacteria</taxon>
        <taxon>Bacillati</taxon>
        <taxon>Actinomycetota</taxon>
        <taxon>Actinomycetes</taxon>
        <taxon>Mycobacteriales</taxon>
        <taxon>Mycobacteriaceae</taxon>
        <taxon>Mycobacterium</taxon>
        <taxon>Mycobacterium avium complex (MAC)</taxon>
    </lineage>
</organism>
<dbReference type="HOGENOM" id="CLU_212725_0_0_11"/>
<dbReference type="RefSeq" id="WP_003874517.1">
    <property type="nucleotide sequence ID" value="NC_008595.1"/>
</dbReference>
<reference evidence="2 3" key="1">
    <citation type="submission" date="2006-10" db="EMBL/GenBank/DDBJ databases">
        <authorList>
            <person name="Fleischmann R.D."/>
            <person name="Dodson R.J."/>
            <person name="Haft D.H."/>
            <person name="Merkel J.S."/>
            <person name="Nelson W.C."/>
            <person name="Fraser C.M."/>
        </authorList>
    </citation>
    <scope>NUCLEOTIDE SEQUENCE [LARGE SCALE GENOMIC DNA]</scope>
    <source>
        <strain evidence="2 3">104</strain>
    </source>
</reference>
<gene>
    <name evidence="2" type="ordered locus">MAV_4259</name>
</gene>